<protein>
    <submittedName>
        <fullName evidence="1">Uncharacterized protein</fullName>
    </submittedName>
</protein>
<reference evidence="1" key="2">
    <citation type="submission" date="2020-05" db="UniProtKB">
        <authorList>
            <consortium name="EnsemblMetazoa"/>
        </authorList>
    </citation>
    <scope>IDENTIFICATION</scope>
    <source>
        <strain evidence="1">IAEA</strain>
    </source>
</reference>
<keyword evidence="2" id="KW-1185">Reference proteome</keyword>
<dbReference type="VEuPathDB" id="VectorBase:GPAI042130"/>
<name>A0A1B0ADG4_GLOPL</name>
<dbReference type="AlphaFoldDB" id="A0A1B0ADG4"/>
<dbReference type="Proteomes" id="UP000092445">
    <property type="component" value="Unassembled WGS sequence"/>
</dbReference>
<accession>A0A1B0ADG4</accession>
<evidence type="ECO:0000313" key="2">
    <source>
        <dbReference type="Proteomes" id="UP000092445"/>
    </source>
</evidence>
<dbReference type="EnsemblMetazoa" id="GPAI042130-RA">
    <property type="protein sequence ID" value="GPAI042130-PA"/>
    <property type="gene ID" value="GPAI042130"/>
</dbReference>
<proteinExistence type="predicted"/>
<reference evidence="2" key="1">
    <citation type="submission" date="2014-03" db="EMBL/GenBank/DDBJ databases">
        <authorList>
            <person name="Aksoy S."/>
            <person name="Warren W."/>
            <person name="Wilson R.K."/>
        </authorList>
    </citation>
    <scope>NUCLEOTIDE SEQUENCE [LARGE SCALE GENOMIC DNA]</scope>
    <source>
        <strain evidence="2">IAEA</strain>
    </source>
</reference>
<evidence type="ECO:0000313" key="1">
    <source>
        <dbReference type="EnsemblMetazoa" id="GPAI042130-PA"/>
    </source>
</evidence>
<sequence length="125" mass="14554">MTLGNGIYLSGLPAYHSQYALNAPRSAVLRITWGNDDLQASLHFHQQSYNDIRYSPTFTNTTSNMYNAVEIYLQFIIKENLIILKSPENFYPQTFNSGEEILFQSDLRIIFTILYGEFSNRQWEN</sequence>
<organism evidence="1 2">
    <name type="scientific">Glossina pallidipes</name>
    <name type="common">Tsetse fly</name>
    <dbReference type="NCBI Taxonomy" id="7398"/>
    <lineage>
        <taxon>Eukaryota</taxon>
        <taxon>Metazoa</taxon>
        <taxon>Ecdysozoa</taxon>
        <taxon>Arthropoda</taxon>
        <taxon>Hexapoda</taxon>
        <taxon>Insecta</taxon>
        <taxon>Pterygota</taxon>
        <taxon>Neoptera</taxon>
        <taxon>Endopterygota</taxon>
        <taxon>Diptera</taxon>
        <taxon>Brachycera</taxon>
        <taxon>Muscomorpha</taxon>
        <taxon>Hippoboscoidea</taxon>
        <taxon>Glossinidae</taxon>
        <taxon>Glossina</taxon>
    </lineage>
</organism>